<comment type="caution">
    <text evidence="7">The sequence shown here is derived from an EMBL/GenBank/DDBJ whole genome shotgun (WGS) entry which is preliminary data.</text>
</comment>
<evidence type="ECO:0000256" key="3">
    <source>
        <dbReference type="PROSITE-ProRule" id="PRU00182"/>
    </source>
</evidence>
<dbReference type="Proteomes" id="UP001501736">
    <property type="component" value="Unassembled WGS sequence"/>
</dbReference>
<dbReference type="SUPFAM" id="SSF55120">
    <property type="entry name" value="Pseudouridine synthase"/>
    <property type="match status" value="1"/>
</dbReference>
<dbReference type="InterPro" id="IPR020103">
    <property type="entry name" value="PsdUridine_synth_cat_dom_sf"/>
</dbReference>
<dbReference type="PROSITE" id="PS01149">
    <property type="entry name" value="PSI_RSU"/>
    <property type="match status" value="1"/>
</dbReference>
<dbReference type="EMBL" id="BAAAYG010000011">
    <property type="protein sequence ID" value="GAA3287455.1"/>
    <property type="molecule type" value="Genomic_DNA"/>
</dbReference>
<gene>
    <name evidence="7" type="ORF">GCM10020260_24040</name>
</gene>
<feature type="compositionally biased region" description="Low complexity" evidence="5">
    <location>
        <begin position="348"/>
        <end position="360"/>
    </location>
</feature>
<sequence>MTSSGKRRPTRTPPRAARAVRTPRAGASGGPFADVDPQRLVVDEARRAKPRLDEAEDNFAAVHDPSGERLQKVLARAGVASRRVCESLIAEGRVEVDGRVVVEPGVRVRAEAVRIHVDGVRVTLGVEHQYLMFNKPAGVVTTMSDPQGRPAIGDHLDAETSAAGLVHVGRLDRETEGLLLLTNDGEMAHRLTHPSYEVPKTYLVEAAGRVTAADRRRLLAGVELEDGPIAVDECRILESSGSRTMVEVTLHSGRNRIVRRIFDHIEHPVRRLVRTAIGRLTVGDQPQGTIRPLGRQELGHLLDLTGVEPGGRTDSRGGETATEAPGPAPTSGSSQSTPSARASGPKQARTNRAPSSASSRSTRRRRPGAQEGGR</sequence>
<organism evidence="7 8">
    <name type="scientific">Nesterenkonia halobia</name>
    <dbReference type="NCBI Taxonomy" id="37922"/>
    <lineage>
        <taxon>Bacteria</taxon>
        <taxon>Bacillati</taxon>
        <taxon>Actinomycetota</taxon>
        <taxon>Actinomycetes</taxon>
        <taxon>Micrococcales</taxon>
        <taxon>Micrococcaceae</taxon>
        <taxon>Nesterenkonia</taxon>
    </lineage>
</organism>
<dbReference type="Gene3D" id="3.30.70.580">
    <property type="entry name" value="Pseudouridine synthase I, catalytic domain, N-terminal subdomain"/>
    <property type="match status" value="1"/>
</dbReference>
<evidence type="ECO:0000256" key="5">
    <source>
        <dbReference type="SAM" id="MobiDB-lite"/>
    </source>
</evidence>
<feature type="compositionally biased region" description="Low complexity" evidence="5">
    <location>
        <begin position="13"/>
        <end position="25"/>
    </location>
</feature>
<feature type="region of interest" description="Disordered" evidence="5">
    <location>
        <begin position="1"/>
        <end position="36"/>
    </location>
</feature>
<dbReference type="NCBIfam" id="TIGR00093">
    <property type="entry name" value="pseudouridine synthase"/>
    <property type="match status" value="1"/>
</dbReference>
<dbReference type="PROSITE" id="PS50889">
    <property type="entry name" value="S4"/>
    <property type="match status" value="1"/>
</dbReference>
<reference evidence="8" key="1">
    <citation type="journal article" date="2019" name="Int. J. Syst. Evol. Microbiol.">
        <title>The Global Catalogue of Microorganisms (GCM) 10K type strain sequencing project: providing services to taxonomists for standard genome sequencing and annotation.</title>
        <authorList>
            <consortium name="The Broad Institute Genomics Platform"/>
            <consortium name="The Broad Institute Genome Sequencing Center for Infectious Disease"/>
            <person name="Wu L."/>
            <person name="Ma J."/>
        </authorList>
    </citation>
    <scope>NUCLEOTIDE SEQUENCE [LARGE SCALE GENOMIC DNA]</scope>
    <source>
        <strain evidence="8">JCM 11483</strain>
    </source>
</reference>
<dbReference type="PANTHER" id="PTHR47683">
    <property type="entry name" value="PSEUDOURIDINE SYNTHASE FAMILY PROTEIN-RELATED"/>
    <property type="match status" value="1"/>
</dbReference>
<dbReference type="InterPro" id="IPR000748">
    <property type="entry name" value="PsdUridine_synth_RsuA/RluB/E/F"/>
</dbReference>
<dbReference type="InterPro" id="IPR018496">
    <property type="entry name" value="PsdUridine_synth_RsuA/RluB_CS"/>
</dbReference>
<feature type="compositionally biased region" description="Basic residues" evidence="5">
    <location>
        <begin position="1"/>
        <end position="10"/>
    </location>
</feature>
<dbReference type="Pfam" id="PF00849">
    <property type="entry name" value="PseudoU_synth_2"/>
    <property type="match status" value="1"/>
</dbReference>
<dbReference type="InterPro" id="IPR020094">
    <property type="entry name" value="TruA/RsuA/RluB/E/F_N"/>
</dbReference>
<protein>
    <recommendedName>
        <fullName evidence="4">Pseudouridine synthase</fullName>
        <ecNumber evidence="4">5.4.99.-</ecNumber>
    </recommendedName>
</protein>
<evidence type="ECO:0000256" key="4">
    <source>
        <dbReference type="RuleBase" id="RU003887"/>
    </source>
</evidence>
<accession>A0ABP6RGZ1</accession>
<name>A0ABP6RGZ1_9MICC</name>
<comment type="similarity">
    <text evidence="1 4">Belongs to the pseudouridine synthase RsuA family.</text>
</comment>
<evidence type="ECO:0000313" key="8">
    <source>
        <dbReference type="Proteomes" id="UP001501736"/>
    </source>
</evidence>
<evidence type="ECO:0000256" key="2">
    <source>
        <dbReference type="ARBA" id="ARBA00023235"/>
    </source>
</evidence>
<dbReference type="SUPFAM" id="SSF55174">
    <property type="entry name" value="Alpha-L RNA-binding motif"/>
    <property type="match status" value="1"/>
</dbReference>
<dbReference type="Gene3D" id="3.10.290.10">
    <property type="entry name" value="RNA-binding S4 domain"/>
    <property type="match status" value="1"/>
</dbReference>
<evidence type="ECO:0000313" key="7">
    <source>
        <dbReference type="EMBL" id="GAA3287455.1"/>
    </source>
</evidence>
<dbReference type="EC" id="5.4.99.-" evidence="4"/>
<dbReference type="Gene3D" id="3.30.70.1560">
    <property type="entry name" value="Alpha-L RNA-binding motif"/>
    <property type="match status" value="1"/>
</dbReference>
<dbReference type="Pfam" id="PF01479">
    <property type="entry name" value="S4"/>
    <property type="match status" value="1"/>
</dbReference>
<keyword evidence="8" id="KW-1185">Reference proteome</keyword>
<keyword evidence="3" id="KW-0694">RNA-binding</keyword>
<proteinExistence type="inferred from homology"/>
<dbReference type="SMART" id="SM00363">
    <property type="entry name" value="S4"/>
    <property type="match status" value="1"/>
</dbReference>
<dbReference type="CDD" id="cd02870">
    <property type="entry name" value="PseudoU_synth_RsuA_like"/>
    <property type="match status" value="1"/>
</dbReference>
<feature type="domain" description="RNA-binding S4" evidence="6">
    <location>
        <begin position="68"/>
        <end position="128"/>
    </location>
</feature>
<feature type="region of interest" description="Disordered" evidence="5">
    <location>
        <begin position="304"/>
        <end position="374"/>
    </location>
</feature>
<dbReference type="CDD" id="cd00165">
    <property type="entry name" value="S4"/>
    <property type="match status" value="1"/>
</dbReference>
<evidence type="ECO:0000256" key="1">
    <source>
        <dbReference type="ARBA" id="ARBA00008348"/>
    </source>
</evidence>
<dbReference type="RefSeq" id="WP_344721703.1">
    <property type="nucleotide sequence ID" value="NZ_BAAAYG010000011.1"/>
</dbReference>
<feature type="compositionally biased region" description="Polar residues" evidence="5">
    <location>
        <begin position="330"/>
        <end position="340"/>
    </location>
</feature>
<dbReference type="InterPro" id="IPR042092">
    <property type="entry name" value="PsdUridine_s_RsuA/RluB/E/F_cat"/>
</dbReference>
<evidence type="ECO:0000259" key="6">
    <source>
        <dbReference type="SMART" id="SM00363"/>
    </source>
</evidence>
<dbReference type="InterPro" id="IPR036986">
    <property type="entry name" value="S4_RNA-bd_sf"/>
</dbReference>
<dbReference type="InterPro" id="IPR050343">
    <property type="entry name" value="RsuA_PseudoU_synthase"/>
</dbReference>
<keyword evidence="2 4" id="KW-0413">Isomerase</keyword>
<dbReference type="InterPro" id="IPR002942">
    <property type="entry name" value="S4_RNA-bd"/>
</dbReference>
<dbReference type="PANTHER" id="PTHR47683:SF2">
    <property type="entry name" value="RNA-BINDING S4 DOMAIN-CONTAINING PROTEIN"/>
    <property type="match status" value="1"/>
</dbReference>
<dbReference type="InterPro" id="IPR006145">
    <property type="entry name" value="PsdUridine_synth_RsuA/RluA"/>
</dbReference>